<reference evidence="3" key="1">
    <citation type="submission" date="2020-05" db="EMBL/GenBank/DDBJ databases">
        <authorList>
            <person name="Chiriac C."/>
            <person name="Salcher M."/>
            <person name="Ghai R."/>
            <person name="Kavagutti S V."/>
        </authorList>
    </citation>
    <scope>NUCLEOTIDE SEQUENCE</scope>
</reference>
<sequence length="145" mass="15852">MTMLLPQDGSIPVPQPGAFSRNYWEGCAEHELRFQRCGQCNGATHTPAVLCAVCASPALEWERSAGIGEIYSWTVVWRPATPAFVVPYVPIVVTMAEGWHLLSALVGCEPEAAEIGMAVEVEFHRGAEGFTLPYFHPVEKLLPKA</sequence>
<dbReference type="InterPro" id="IPR052513">
    <property type="entry name" value="Thioester_dehydratase-like"/>
</dbReference>
<name>A0A6J6GYN6_9ZZZZ</name>
<dbReference type="PANTHER" id="PTHR34075:SF5">
    <property type="entry name" value="BLR3430 PROTEIN"/>
    <property type="match status" value="1"/>
</dbReference>
<dbReference type="PANTHER" id="PTHR34075">
    <property type="entry name" value="BLR3430 PROTEIN"/>
    <property type="match status" value="1"/>
</dbReference>
<feature type="domain" description="ChsH2 C-terminal OB-fold" evidence="1">
    <location>
        <begin position="61"/>
        <end position="124"/>
    </location>
</feature>
<dbReference type="InterPro" id="IPR022002">
    <property type="entry name" value="ChsH2_Znr"/>
</dbReference>
<proteinExistence type="predicted"/>
<evidence type="ECO:0000313" key="3">
    <source>
        <dbReference type="EMBL" id="CAB4601668.1"/>
    </source>
</evidence>
<dbReference type="AlphaFoldDB" id="A0A6J6GYN6"/>
<feature type="domain" description="ChsH2 rubredoxin-like zinc ribbon" evidence="2">
    <location>
        <begin position="24"/>
        <end position="60"/>
    </location>
</feature>
<organism evidence="3">
    <name type="scientific">freshwater metagenome</name>
    <dbReference type="NCBI Taxonomy" id="449393"/>
    <lineage>
        <taxon>unclassified sequences</taxon>
        <taxon>metagenomes</taxon>
        <taxon>ecological metagenomes</taxon>
    </lineage>
</organism>
<dbReference type="Pfam" id="PF12172">
    <property type="entry name" value="zf-ChsH2"/>
    <property type="match status" value="1"/>
</dbReference>
<dbReference type="InterPro" id="IPR012340">
    <property type="entry name" value="NA-bd_OB-fold"/>
</dbReference>
<evidence type="ECO:0000259" key="1">
    <source>
        <dbReference type="Pfam" id="PF01796"/>
    </source>
</evidence>
<evidence type="ECO:0000259" key="2">
    <source>
        <dbReference type="Pfam" id="PF12172"/>
    </source>
</evidence>
<dbReference type="InterPro" id="IPR002878">
    <property type="entry name" value="ChsH2_C"/>
</dbReference>
<dbReference type="SUPFAM" id="SSF50249">
    <property type="entry name" value="Nucleic acid-binding proteins"/>
    <property type="match status" value="1"/>
</dbReference>
<dbReference type="EMBL" id="CAEZUP010000012">
    <property type="protein sequence ID" value="CAB4601668.1"/>
    <property type="molecule type" value="Genomic_DNA"/>
</dbReference>
<gene>
    <name evidence="3" type="ORF">UFOPK1835_00453</name>
</gene>
<dbReference type="Pfam" id="PF01796">
    <property type="entry name" value="OB_ChsH2_C"/>
    <property type="match status" value="1"/>
</dbReference>
<protein>
    <submittedName>
        <fullName evidence="3">Unannotated protein</fullName>
    </submittedName>
</protein>
<accession>A0A6J6GYN6</accession>